<dbReference type="GO" id="GO:0070004">
    <property type="term" value="F:cysteine-type exopeptidase activity"/>
    <property type="evidence" value="ECO:0007669"/>
    <property type="project" value="InterPro"/>
</dbReference>
<proteinExistence type="inferred from homology"/>
<evidence type="ECO:0000256" key="6">
    <source>
        <dbReference type="RuleBase" id="RU364089"/>
    </source>
</evidence>
<dbReference type="GO" id="GO:0016805">
    <property type="term" value="F:dipeptidase activity"/>
    <property type="evidence" value="ECO:0007669"/>
    <property type="project" value="UniProtKB-KW"/>
</dbReference>
<protein>
    <recommendedName>
        <fullName evidence="6">Dipeptidase</fullName>
        <ecNumber evidence="6">3.4.-.-</ecNumber>
    </recommendedName>
</protein>
<dbReference type="AlphaFoldDB" id="A0AAC9FJ54"/>
<dbReference type="InterPro" id="IPR005322">
    <property type="entry name" value="Peptidase_C69"/>
</dbReference>
<evidence type="ECO:0000256" key="1">
    <source>
        <dbReference type="ARBA" id="ARBA00001670"/>
    </source>
</evidence>
<evidence type="ECO:0000256" key="4">
    <source>
        <dbReference type="ARBA" id="ARBA00022801"/>
    </source>
</evidence>
<evidence type="ECO:0000313" key="10">
    <source>
        <dbReference type="Proteomes" id="UP000076405"/>
    </source>
</evidence>
<organism evidence="7 10">
    <name type="scientific">Pediococcus damnosus</name>
    <dbReference type="NCBI Taxonomy" id="51663"/>
    <lineage>
        <taxon>Bacteria</taxon>
        <taxon>Bacillati</taxon>
        <taxon>Bacillota</taxon>
        <taxon>Bacilli</taxon>
        <taxon>Lactobacillales</taxon>
        <taxon>Lactobacillaceae</taxon>
        <taxon>Pediococcus</taxon>
    </lineage>
</organism>
<evidence type="ECO:0000256" key="2">
    <source>
        <dbReference type="ARBA" id="ARBA00007225"/>
    </source>
</evidence>
<sequence length="485" mass="54946">MNKVTSMCTSVLVGKKASLDGSTMIARNEDRYLPIHPKKFYMHPAVKGQKVVLKSKLNGFEAPLPADGYRYTATPDADPNKLHEGVNDESGINEKNVAVSATESTYGNERTLAYDPLIKDGLGEDSLETMVLPYVDSAQDGVKRLGDLIAKYGSNAGNSVLFSDKDNVWYMEIVTGHYWVAQRIPDDAYAIAANEVAIQQVDFNDPDNFMWADGIQDFVEKHHLNVDAQGWNFRHIFGTFNEKDRHYNTPRVWYAQKFLNPEIEQEPESGELPFICHTTHKISVEDVEFILGSHYNETQYDPLAPGESADKYRYRPISMNRTQNSHVLQIRNNVPAEQAAIYWLNFGVPSFSPYVPFYSNATDTDDSYKNTAMSFNFSDAYWMYRTLSMMVESHYPQFVQNSRDYLTAIRETQRRYLENTDNKARDLTGSALSDYLTEQNKVLVTEMRKQTVDFIGSLVVQGAGLSKLTFNMDKNLGSTLSGIGE</sequence>
<accession>A0AAC9FJ54</accession>
<keyword evidence="3 6" id="KW-0645">Protease</keyword>
<dbReference type="GO" id="GO:0006508">
    <property type="term" value="P:proteolysis"/>
    <property type="evidence" value="ECO:0007669"/>
    <property type="project" value="UniProtKB-KW"/>
</dbReference>
<evidence type="ECO:0000313" key="7">
    <source>
        <dbReference type="EMBL" id="AMV62892.1"/>
    </source>
</evidence>
<dbReference type="EMBL" id="CP012275">
    <property type="protein sequence ID" value="AMV62892.1"/>
    <property type="molecule type" value="Genomic_DNA"/>
</dbReference>
<dbReference type="Pfam" id="PF03577">
    <property type="entry name" value="Peptidase_C69"/>
    <property type="match status" value="1"/>
</dbReference>
<keyword evidence="5 6" id="KW-0224">Dipeptidase</keyword>
<dbReference type="PANTHER" id="PTHR12994:SF17">
    <property type="entry name" value="LD30995P"/>
    <property type="match status" value="1"/>
</dbReference>
<comment type="catalytic activity">
    <reaction evidence="1">
        <text>an L-aminoacyl-L-amino acid + H2O = 2 an L-alpha-amino acid</text>
        <dbReference type="Rhea" id="RHEA:48940"/>
        <dbReference type="ChEBI" id="CHEBI:15377"/>
        <dbReference type="ChEBI" id="CHEBI:59869"/>
        <dbReference type="ChEBI" id="CHEBI:77460"/>
        <dbReference type="EC" id="3.4.13.19"/>
    </reaction>
</comment>
<dbReference type="EC" id="3.4.-.-" evidence="6"/>
<dbReference type="KEGG" id="pdm:ADU72_1291"/>
<dbReference type="Gene3D" id="3.60.60.10">
    <property type="entry name" value="Penicillin V Acylase, Chain A"/>
    <property type="match status" value="1"/>
</dbReference>
<evidence type="ECO:0000256" key="5">
    <source>
        <dbReference type="ARBA" id="ARBA00022997"/>
    </source>
</evidence>
<dbReference type="InterPro" id="IPR047804">
    <property type="entry name" value="C69_dipept_A-like"/>
</dbReference>
<keyword evidence="4 6" id="KW-0378">Hydrolase</keyword>
<gene>
    <name evidence="7" type="ORF">ADU70_1408</name>
    <name evidence="8" type="ORF">ADU72_1291</name>
</gene>
<dbReference type="EMBL" id="CP012288">
    <property type="protein sequence ID" value="AMV67224.1"/>
    <property type="molecule type" value="Genomic_DNA"/>
</dbReference>
<dbReference type="PANTHER" id="PTHR12994">
    <property type="entry name" value="SECERNIN"/>
    <property type="match status" value="1"/>
</dbReference>
<dbReference type="Proteomes" id="UP000076405">
    <property type="component" value="Chromosome"/>
</dbReference>
<reference evidence="9 10" key="1">
    <citation type="journal article" date="2016" name="PLoS ONE">
        <title>The Identification of Novel Diagnostic Marker Genes for the Detection of Beer Spoiling Pediococcus damnosus Strains Using the BlAst Diagnostic Gene findEr.</title>
        <authorList>
            <person name="Behr J."/>
            <person name="Geissler A.J."/>
            <person name="Schmid J."/>
            <person name="Zehe A."/>
            <person name="Vogel R.F."/>
        </authorList>
    </citation>
    <scope>NUCLEOTIDE SEQUENCE [LARGE SCALE GENOMIC DNA]</scope>
    <source>
        <strain evidence="7 10">TMW 2.1533</strain>
        <strain evidence="8 9">TMW 2.1535</strain>
    </source>
</reference>
<comment type="similarity">
    <text evidence="2 6">Belongs to the peptidase C69 family.</text>
</comment>
<evidence type="ECO:0000313" key="8">
    <source>
        <dbReference type="EMBL" id="AMV67224.1"/>
    </source>
</evidence>
<keyword evidence="9" id="KW-1185">Reference proteome</keyword>
<evidence type="ECO:0000256" key="3">
    <source>
        <dbReference type="ARBA" id="ARBA00022670"/>
    </source>
</evidence>
<name>A0AAC9FJ54_9LACO</name>
<evidence type="ECO:0000313" key="9">
    <source>
        <dbReference type="Proteomes" id="UP000076244"/>
    </source>
</evidence>
<dbReference type="Proteomes" id="UP000076244">
    <property type="component" value="Chromosome"/>
</dbReference>
<dbReference type="NCBIfam" id="NF033678">
    <property type="entry name" value="C69_fam_dipept"/>
    <property type="match status" value="1"/>
</dbReference>